<sequence>MKMGRQTKLGLMLLKRDPNLSFRKPETLSLARSRGMNKADMFENLLNENNFFGDPARIHNVDETGLQLNNRPEKNPSYERKTKCDECYC</sequence>
<comment type="caution">
    <text evidence="1">The sequence shown here is derived from an EMBL/GenBank/DDBJ whole genome shotgun (WGS) entry which is preliminary data.</text>
</comment>
<evidence type="ECO:0000313" key="2">
    <source>
        <dbReference type="Proteomes" id="UP001159363"/>
    </source>
</evidence>
<accession>A0ABQ9HDX6</accession>
<gene>
    <name evidence="1" type="ORF">PR048_014351</name>
</gene>
<name>A0ABQ9HDX6_9NEOP</name>
<reference evidence="1 2" key="1">
    <citation type="submission" date="2023-02" db="EMBL/GenBank/DDBJ databases">
        <title>LHISI_Scaffold_Assembly.</title>
        <authorList>
            <person name="Stuart O.P."/>
            <person name="Cleave R."/>
            <person name="Magrath M.J.L."/>
            <person name="Mikheyev A.S."/>
        </authorList>
    </citation>
    <scope>NUCLEOTIDE SEQUENCE [LARGE SCALE GENOMIC DNA]</scope>
    <source>
        <strain evidence="1">Daus_M_001</strain>
        <tissue evidence="1">Leg muscle</tissue>
    </source>
</reference>
<keyword evidence="2" id="KW-1185">Reference proteome</keyword>
<dbReference type="EMBL" id="JARBHB010000005">
    <property type="protein sequence ID" value="KAJ8882540.1"/>
    <property type="molecule type" value="Genomic_DNA"/>
</dbReference>
<organism evidence="1 2">
    <name type="scientific">Dryococelus australis</name>
    <dbReference type="NCBI Taxonomy" id="614101"/>
    <lineage>
        <taxon>Eukaryota</taxon>
        <taxon>Metazoa</taxon>
        <taxon>Ecdysozoa</taxon>
        <taxon>Arthropoda</taxon>
        <taxon>Hexapoda</taxon>
        <taxon>Insecta</taxon>
        <taxon>Pterygota</taxon>
        <taxon>Neoptera</taxon>
        <taxon>Polyneoptera</taxon>
        <taxon>Phasmatodea</taxon>
        <taxon>Verophasmatodea</taxon>
        <taxon>Anareolatae</taxon>
        <taxon>Phasmatidae</taxon>
        <taxon>Eurycanthinae</taxon>
        <taxon>Dryococelus</taxon>
    </lineage>
</organism>
<dbReference type="Proteomes" id="UP001159363">
    <property type="component" value="Chromosome 4"/>
</dbReference>
<proteinExistence type="predicted"/>
<evidence type="ECO:0000313" key="1">
    <source>
        <dbReference type="EMBL" id="KAJ8882540.1"/>
    </source>
</evidence>
<protein>
    <submittedName>
        <fullName evidence="1">Uncharacterized protein</fullName>
    </submittedName>
</protein>